<comment type="caution">
    <text evidence="1">The sequence shown here is derived from an EMBL/GenBank/DDBJ whole genome shotgun (WGS) entry which is preliminary data.</text>
</comment>
<gene>
    <name evidence="1" type="ORF">BSZ37_01910</name>
</gene>
<name>A0A271IX40_9BACT</name>
<reference evidence="1 2" key="1">
    <citation type="submission" date="2016-11" db="EMBL/GenBank/DDBJ databases">
        <title>Study of marine rhodopsin-containing bacteria.</title>
        <authorList>
            <person name="Yoshizawa S."/>
            <person name="Kumagai Y."/>
            <person name="Kogure K."/>
        </authorList>
    </citation>
    <scope>NUCLEOTIDE SEQUENCE [LARGE SCALE GENOMIC DNA]</scope>
    <source>
        <strain evidence="1 2">SAORIC-28</strain>
    </source>
</reference>
<protein>
    <submittedName>
        <fullName evidence="1">Uncharacterized protein</fullName>
    </submittedName>
</protein>
<evidence type="ECO:0000313" key="1">
    <source>
        <dbReference type="EMBL" id="PAP75285.1"/>
    </source>
</evidence>
<keyword evidence="2" id="KW-1185">Reference proteome</keyword>
<proteinExistence type="predicted"/>
<evidence type="ECO:0000313" key="2">
    <source>
        <dbReference type="Proteomes" id="UP000216339"/>
    </source>
</evidence>
<dbReference type="AlphaFoldDB" id="A0A271IX40"/>
<organism evidence="1 2">
    <name type="scientific">Rubrivirga marina</name>
    <dbReference type="NCBI Taxonomy" id="1196024"/>
    <lineage>
        <taxon>Bacteria</taxon>
        <taxon>Pseudomonadati</taxon>
        <taxon>Rhodothermota</taxon>
        <taxon>Rhodothermia</taxon>
        <taxon>Rhodothermales</taxon>
        <taxon>Rubricoccaceae</taxon>
        <taxon>Rubrivirga</taxon>
    </lineage>
</organism>
<dbReference type="EMBL" id="MQWD01000001">
    <property type="protein sequence ID" value="PAP75285.1"/>
    <property type="molecule type" value="Genomic_DNA"/>
</dbReference>
<accession>A0A271IX40</accession>
<sequence>MDLDGLEVEEVEEVVERAHLGSREVRPKKPRPDALGGRSCVFIAGACQDAPLSGYFASCAAGPPARTEPSRSGPFTLTHRRSAPPVDMKKFLPLIAALAVFGCAEEPADVDTTIVEPAETVTPPADDMMMDDTTMTDDMMMEDTTMVDGEMMEDTTSTM</sequence>
<dbReference type="Proteomes" id="UP000216339">
    <property type="component" value="Unassembled WGS sequence"/>
</dbReference>